<comment type="cofactor">
    <cofactor evidence="1">
        <name>Mg(2+)</name>
        <dbReference type="ChEBI" id="CHEBI:18420"/>
    </cofactor>
</comment>
<accession>A0AAE2WD75</accession>
<dbReference type="PANTHER" id="PTHR13778:SF47">
    <property type="entry name" value="LIPOPOLYSACCHARIDE 1,3-GALACTOSYLTRANSFERASE"/>
    <property type="match status" value="1"/>
</dbReference>
<dbReference type="SUPFAM" id="SSF53448">
    <property type="entry name" value="Nucleotide-diphospho-sugar transferases"/>
    <property type="match status" value="1"/>
</dbReference>
<keyword evidence="8" id="KW-0448">Lipopolysaccharide biosynthesis</keyword>
<comment type="pathway">
    <text evidence="2">Bacterial outer membrane biogenesis; LPS core biosynthesis.</text>
</comment>
<dbReference type="Proteomes" id="UP000768524">
    <property type="component" value="Unassembled WGS sequence"/>
</dbReference>
<dbReference type="CDD" id="cd04194">
    <property type="entry name" value="GT8_A4GalT_like"/>
    <property type="match status" value="1"/>
</dbReference>
<evidence type="ECO:0000256" key="4">
    <source>
        <dbReference type="ARBA" id="ARBA00022676"/>
    </source>
</evidence>
<keyword evidence="4 10" id="KW-0328">Glycosyltransferase</keyword>
<evidence type="ECO:0000256" key="6">
    <source>
        <dbReference type="ARBA" id="ARBA00022723"/>
    </source>
</evidence>
<evidence type="ECO:0000259" key="9">
    <source>
        <dbReference type="Pfam" id="PF08437"/>
    </source>
</evidence>
<evidence type="ECO:0000256" key="2">
    <source>
        <dbReference type="ARBA" id="ARBA00004713"/>
    </source>
</evidence>
<dbReference type="EMBL" id="JACGEP010000005">
    <property type="protein sequence ID" value="MBN3050261.1"/>
    <property type="molecule type" value="Genomic_DNA"/>
</dbReference>
<evidence type="ECO:0000256" key="1">
    <source>
        <dbReference type="ARBA" id="ARBA00001946"/>
    </source>
</evidence>
<dbReference type="NCBIfam" id="NF011718">
    <property type="entry name" value="PRK15171.1"/>
    <property type="match status" value="1"/>
</dbReference>
<dbReference type="InterPro" id="IPR002495">
    <property type="entry name" value="Glyco_trans_8"/>
</dbReference>
<keyword evidence="5 10" id="KW-0808">Transferase</keyword>
<reference evidence="10" key="1">
    <citation type="submission" date="2020-07" db="EMBL/GenBank/DDBJ databases">
        <title>A pangenomic view of the genus Pectobacterium provides insights into genome organization, phylogeny, and virulence.</title>
        <authorList>
            <person name="Jonkheer E."/>
            <person name="Brankovics B."/>
            <person name="Houwers I."/>
            <person name="Van Der Wolf J."/>
            <person name="Bonants P."/>
            <person name="Vreeburg R."/>
            <person name="Bollema R."/>
            <person name="De Haan J."/>
            <person name="Berke L."/>
            <person name="De Ridder D."/>
            <person name="Smit S."/>
            <person name="Van Der Lee T.A.J."/>
        </authorList>
    </citation>
    <scope>NUCLEOTIDE SEQUENCE</scope>
    <source>
        <strain evidence="10">NAK:433</strain>
    </source>
</reference>
<dbReference type="GO" id="GO:0008918">
    <property type="term" value="F:lipopolysaccharide 3-alpha-galactosyltransferase activity"/>
    <property type="evidence" value="ECO:0007669"/>
    <property type="project" value="UniProtKB-EC"/>
</dbReference>
<evidence type="ECO:0000256" key="5">
    <source>
        <dbReference type="ARBA" id="ARBA00022679"/>
    </source>
</evidence>
<evidence type="ECO:0000256" key="7">
    <source>
        <dbReference type="ARBA" id="ARBA00022842"/>
    </source>
</evidence>
<dbReference type="Pfam" id="PF08437">
    <property type="entry name" value="Glyco_transf_8C"/>
    <property type="match status" value="1"/>
</dbReference>
<dbReference type="Pfam" id="PF01501">
    <property type="entry name" value="Glyco_transf_8"/>
    <property type="match status" value="1"/>
</dbReference>
<dbReference type="InterPro" id="IPR029044">
    <property type="entry name" value="Nucleotide-diphossugar_trans"/>
</dbReference>
<keyword evidence="6" id="KW-0479">Metal-binding</keyword>
<evidence type="ECO:0000313" key="10">
    <source>
        <dbReference type="EMBL" id="MBN3050261.1"/>
    </source>
</evidence>
<sequence length="345" mass="40648">MYFNKDVVVTDTIRLNNIFSSDKDNSSFNIAYGIDKNFMFGCGISIASILLHNKEMKFTFHIFTDHCSPQNIHEFKKLSEQYNTTIIFYVINCEELKTLPNTKNWSYATYFRFIIADFFYNSIDKVLYLDADIICKGKLTELEKLDLNNYLAAVVTEGEQVWWEKRANALGDDNIRQGYFNAGFLLINIHKWGKEDISSQAMKLLSSDEVKKKISFLDQDILNMIFVRKIKFLSKEYNKQYSINYELKCKKNKEYSHDIKEETIFIHYIGPTKPWHEWAEYPSCQYFNIAKNNSPWHHTPLEKPSSTSQLRYCAKHMFHQGKKINGVISQFKYFLKKFHISPACN</sequence>
<feature type="domain" description="Glycosyl transferase family 8 C-terminal" evidence="9">
    <location>
        <begin position="281"/>
        <end position="337"/>
    </location>
</feature>
<dbReference type="InterPro" id="IPR013645">
    <property type="entry name" value="Glyco_transf_8N"/>
</dbReference>
<dbReference type="PANTHER" id="PTHR13778">
    <property type="entry name" value="GLYCOSYLTRANSFERASE 8 DOMAIN-CONTAINING PROTEIN"/>
    <property type="match status" value="1"/>
</dbReference>
<dbReference type="Gene3D" id="3.90.550.10">
    <property type="entry name" value="Spore Coat Polysaccharide Biosynthesis Protein SpsA, Chain A"/>
    <property type="match status" value="1"/>
</dbReference>
<comment type="similarity">
    <text evidence="3">Belongs to the glycosyltransferase 8 family.</text>
</comment>
<protein>
    <submittedName>
        <fullName evidence="10">Lipopolysaccharide 3-alpha-galactosyltransferase</fullName>
        <ecNumber evidence="10">2.4.1.44</ecNumber>
    </submittedName>
</protein>
<dbReference type="AlphaFoldDB" id="A0AAE2WD75"/>
<name>A0AAE2WD75_9GAMM</name>
<gene>
    <name evidence="10" type="primary">waaO</name>
    <name evidence="10" type="synonym">rfaI</name>
    <name evidence="10" type="ORF">H4F45_01915</name>
</gene>
<comment type="caution">
    <text evidence="10">The sequence shown here is derived from an EMBL/GenBank/DDBJ whole genome shotgun (WGS) entry which is preliminary data.</text>
</comment>
<proteinExistence type="inferred from homology"/>
<dbReference type="InterPro" id="IPR050748">
    <property type="entry name" value="Glycosyltrans_8_dom-fam"/>
</dbReference>
<keyword evidence="7" id="KW-0460">Magnesium</keyword>
<dbReference type="EC" id="2.4.1.44" evidence="10"/>
<organism evidence="10 11">
    <name type="scientific">Pectobacterium brasiliense</name>
    <dbReference type="NCBI Taxonomy" id="180957"/>
    <lineage>
        <taxon>Bacteria</taxon>
        <taxon>Pseudomonadati</taxon>
        <taxon>Pseudomonadota</taxon>
        <taxon>Gammaproteobacteria</taxon>
        <taxon>Enterobacterales</taxon>
        <taxon>Pectobacteriaceae</taxon>
        <taxon>Pectobacterium</taxon>
    </lineage>
</organism>
<evidence type="ECO:0000256" key="3">
    <source>
        <dbReference type="ARBA" id="ARBA00006351"/>
    </source>
</evidence>
<dbReference type="GO" id="GO:0046872">
    <property type="term" value="F:metal ion binding"/>
    <property type="evidence" value="ECO:0007669"/>
    <property type="project" value="UniProtKB-KW"/>
</dbReference>
<evidence type="ECO:0000256" key="8">
    <source>
        <dbReference type="ARBA" id="ARBA00022985"/>
    </source>
</evidence>
<evidence type="ECO:0000313" key="11">
    <source>
        <dbReference type="Proteomes" id="UP000768524"/>
    </source>
</evidence>